<proteinExistence type="predicted"/>
<sequence>MLRVGTYTPRRDATLHAHFIRVTQNRTLFITRKDTHLIVRIRCSMQRSPRDALWRSAVQRCITGPCGVILLCASQRYNASRGAARKHWPLPASSRRVSVCTDPKVV</sequence>
<dbReference type="Proteomes" id="UP001231649">
    <property type="component" value="Chromosome 29"/>
</dbReference>
<accession>A0ACC2Q2R5</accession>
<organism evidence="1 2">
    <name type="scientific">Mythimna loreyi</name>
    <dbReference type="NCBI Taxonomy" id="667449"/>
    <lineage>
        <taxon>Eukaryota</taxon>
        <taxon>Metazoa</taxon>
        <taxon>Ecdysozoa</taxon>
        <taxon>Arthropoda</taxon>
        <taxon>Hexapoda</taxon>
        <taxon>Insecta</taxon>
        <taxon>Pterygota</taxon>
        <taxon>Neoptera</taxon>
        <taxon>Endopterygota</taxon>
        <taxon>Lepidoptera</taxon>
        <taxon>Glossata</taxon>
        <taxon>Ditrysia</taxon>
        <taxon>Noctuoidea</taxon>
        <taxon>Noctuidae</taxon>
        <taxon>Noctuinae</taxon>
        <taxon>Hadenini</taxon>
        <taxon>Mythimna</taxon>
    </lineage>
</organism>
<name>A0ACC2Q2R5_9NEOP</name>
<dbReference type="EMBL" id="CM056805">
    <property type="protein sequence ID" value="KAJ8707108.1"/>
    <property type="molecule type" value="Genomic_DNA"/>
</dbReference>
<evidence type="ECO:0000313" key="2">
    <source>
        <dbReference type="Proteomes" id="UP001231649"/>
    </source>
</evidence>
<gene>
    <name evidence="1" type="ORF">PYW08_011242</name>
</gene>
<evidence type="ECO:0000313" key="1">
    <source>
        <dbReference type="EMBL" id="KAJ8707108.1"/>
    </source>
</evidence>
<reference evidence="1" key="1">
    <citation type="submission" date="2023-03" db="EMBL/GenBank/DDBJ databases">
        <title>Chromosome-level genomes of two armyworms, Mythimna separata and Mythimna loreyi, provide insights into the biosynthesis and reception of sex pheromones.</title>
        <authorList>
            <person name="Zhao H."/>
        </authorList>
    </citation>
    <scope>NUCLEOTIDE SEQUENCE</scope>
    <source>
        <strain evidence="1">BeijingLab</strain>
    </source>
</reference>
<keyword evidence="2" id="KW-1185">Reference proteome</keyword>
<protein>
    <submittedName>
        <fullName evidence="1">Uncharacterized protein</fullName>
    </submittedName>
</protein>
<comment type="caution">
    <text evidence="1">The sequence shown here is derived from an EMBL/GenBank/DDBJ whole genome shotgun (WGS) entry which is preliminary data.</text>
</comment>